<proteinExistence type="predicted"/>
<accession>X0BDQ2</accession>
<dbReference type="EMBL" id="JH658699">
    <property type="protein sequence ID" value="EXK76614.1"/>
    <property type="molecule type" value="Genomic_DNA"/>
</dbReference>
<dbReference type="Proteomes" id="UP000030663">
    <property type="component" value="Unassembled WGS sequence"/>
</dbReference>
<evidence type="ECO:0000313" key="2">
    <source>
        <dbReference type="Proteomes" id="UP000030663"/>
    </source>
</evidence>
<reference evidence="1 2" key="1">
    <citation type="submission" date="2011-11" db="EMBL/GenBank/DDBJ databases">
        <title>The Genome Sequence of Fusarium oxysporum PHW815.</title>
        <authorList>
            <consortium name="The Broad Institute Genome Sequencing Platform"/>
            <person name="Ma L.-J."/>
            <person name="Gale L.R."/>
            <person name="Schwartz D.C."/>
            <person name="Zhou S."/>
            <person name="Corby-Kistler H."/>
            <person name="Young S.K."/>
            <person name="Zeng Q."/>
            <person name="Gargeya S."/>
            <person name="Fitzgerald M."/>
            <person name="Haas B."/>
            <person name="Abouelleil A."/>
            <person name="Alvarado L."/>
            <person name="Arachchi H.M."/>
            <person name="Berlin A."/>
            <person name="Brown A."/>
            <person name="Chapman S.B."/>
            <person name="Chen Z."/>
            <person name="Dunbar C."/>
            <person name="Freedman E."/>
            <person name="Gearin G."/>
            <person name="Goldberg J."/>
            <person name="Griggs A."/>
            <person name="Gujja S."/>
            <person name="Heiman D."/>
            <person name="Howarth C."/>
            <person name="Larson L."/>
            <person name="Lui A."/>
            <person name="MacDonald P.J.P."/>
            <person name="Montmayeur A."/>
            <person name="Murphy C."/>
            <person name="Neiman D."/>
            <person name="Pearson M."/>
            <person name="Priest M."/>
            <person name="Roberts A."/>
            <person name="Saif S."/>
            <person name="Shea T."/>
            <person name="Shenoy N."/>
            <person name="Sisk P."/>
            <person name="Stolte C."/>
            <person name="Sykes S."/>
            <person name="Wortman J."/>
            <person name="Nusbaum C."/>
            <person name="Birren B."/>
        </authorList>
    </citation>
    <scope>NUCLEOTIDE SEQUENCE [LARGE SCALE GENOMIC DNA]</scope>
    <source>
        <strain evidence="1 2">54005</strain>
    </source>
</reference>
<dbReference type="AlphaFoldDB" id="X0BDQ2"/>
<dbReference type="HOGENOM" id="CLU_3125106_0_0_1"/>
<keyword evidence="2" id="KW-1185">Reference proteome</keyword>
<sequence length="50" mass="5878">MPDFSRHSPPFRYFDVHKASKMICEAGSEDKVMPFAMPKRMTFLKTKIEL</sequence>
<evidence type="ECO:0000313" key="1">
    <source>
        <dbReference type="EMBL" id="EXK76614.1"/>
    </source>
</evidence>
<name>X0BDQ2_FUSOX</name>
<protein>
    <submittedName>
        <fullName evidence="1">Uncharacterized protein</fullName>
    </submittedName>
</protein>
<organism evidence="1 2">
    <name type="scientific">Fusarium oxysporum f. sp. raphani 54005</name>
    <dbReference type="NCBI Taxonomy" id="1089458"/>
    <lineage>
        <taxon>Eukaryota</taxon>
        <taxon>Fungi</taxon>
        <taxon>Dikarya</taxon>
        <taxon>Ascomycota</taxon>
        <taxon>Pezizomycotina</taxon>
        <taxon>Sordariomycetes</taxon>
        <taxon>Hypocreomycetidae</taxon>
        <taxon>Hypocreales</taxon>
        <taxon>Nectriaceae</taxon>
        <taxon>Fusarium</taxon>
        <taxon>Fusarium oxysporum species complex</taxon>
    </lineage>
</organism>
<gene>
    <name evidence="1" type="ORF">FOQG_18649</name>
</gene>